<evidence type="ECO:0000313" key="3">
    <source>
        <dbReference type="Proteomes" id="UP001596472"/>
    </source>
</evidence>
<comment type="caution">
    <text evidence="2">The sequence shown here is derived from an EMBL/GenBank/DDBJ whole genome shotgun (WGS) entry which is preliminary data.</text>
</comment>
<proteinExistence type="predicted"/>
<organism evidence="2 3">
    <name type="scientific">Haloferula chungangensis</name>
    <dbReference type="NCBI Taxonomy" id="1048331"/>
    <lineage>
        <taxon>Bacteria</taxon>
        <taxon>Pseudomonadati</taxon>
        <taxon>Verrucomicrobiota</taxon>
        <taxon>Verrucomicrobiia</taxon>
        <taxon>Verrucomicrobiales</taxon>
        <taxon>Verrucomicrobiaceae</taxon>
        <taxon>Haloferula</taxon>
    </lineage>
</organism>
<gene>
    <name evidence="2" type="ORF">ACFQY0_17795</name>
</gene>
<dbReference type="Pfam" id="PF13180">
    <property type="entry name" value="PDZ_2"/>
    <property type="match status" value="1"/>
</dbReference>
<evidence type="ECO:0000313" key="2">
    <source>
        <dbReference type="EMBL" id="MFC7339051.1"/>
    </source>
</evidence>
<evidence type="ECO:0000259" key="1">
    <source>
        <dbReference type="PROSITE" id="PS50106"/>
    </source>
</evidence>
<dbReference type="InterPro" id="IPR001478">
    <property type="entry name" value="PDZ"/>
</dbReference>
<dbReference type="Gene3D" id="2.30.42.10">
    <property type="match status" value="1"/>
</dbReference>
<sequence length="248" mass="27008">MRPSGKYLGFVLGVATMAVATLGASGLEPPAALIKNLGADAYPERMAAERALSEWALNRGDEAKTALLELSKTSGDPEIRRRSLSALKTVVIKELTDQRPGFVGIRMGVVELSAEAAGGGVGVQVEAVTPGTPAEKAGIRVADVILKLDGKGWTRQEAQHEFAERIGGKRGGDKVKFEVLRGEERLEFELVLAHRPWSLGTYNQTLQFRGGDPFFMPNQIPPDEKSAEELAFQEWLEKQKAMTPRPRD</sequence>
<dbReference type="SMART" id="SM00228">
    <property type="entry name" value="PDZ"/>
    <property type="match status" value="1"/>
</dbReference>
<dbReference type="EMBL" id="JBHTBS010000012">
    <property type="protein sequence ID" value="MFC7339051.1"/>
    <property type="molecule type" value="Genomic_DNA"/>
</dbReference>
<dbReference type="RefSeq" id="WP_379715157.1">
    <property type="nucleotide sequence ID" value="NZ_JBHTBS010000012.1"/>
</dbReference>
<dbReference type="SUPFAM" id="SSF50156">
    <property type="entry name" value="PDZ domain-like"/>
    <property type="match status" value="1"/>
</dbReference>
<protein>
    <submittedName>
        <fullName evidence="2">PDZ domain-containing protein</fullName>
    </submittedName>
</protein>
<keyword evidence="3" id="KW-1185">Reference proteome</keyword>
<dbReference type="InterPro" id="IPR036034">
    <property type="entry name" value="PDZ_sf"/>
</dbReference>
<name>A0ABW2LE47_9BACT</name>
<dbReference type="Proteomes" id="UP001596472">
    <property type="component" value="Unassembled WGS sequence"/>
</dbReference>
<dbReference type="PROSITE" id="PS50106">
    <property type="entry name" value="PDZ"/>
    <property type="match status" value="1"/>
</dbReference>
<reference evidence="3" key="1">
    <citation type="journal article" date="2019" name="Int. J. Syst. Evol. Microbiol.">
        <title>The Global Catalogue of Microorganisms (GCM) 10K type strain sequencing project: providing services to taxonomists for standard genome sequencing and annotation.</title>
        <authorList>
            <consortium name="The Broad Institute Genomics Platform"/>
            <consortium name="The Broad Institute Genome Sequencing Center for Infectious Disease"/>
            <person name="Wu L."/>
            <person name="Ma J."/>
        </authorList>
    </citation>
    <scope>NUCLEOTIDE SEQUENCE [LARGE SCALE GENOMIC DNA]</scope>
    <source>
        <strain evidence="3">CGMCC 4.1467</strain>
    </source>
</reference>
<feature type="domain" description="PDZ" evidence="1">
    <location>
        <begin position="89"/>
        <end position="158"/>
    </location>
</feature>
<accession>A0ABW2LE47</accession>